<dbReference type="GeneID" id="111600398"/>
<feature type="region of interest" description="Disordered" evidence="1">
    <location>
        <begin position="907"/>
        <end position="929"/>
    </location>
</feature>
<dbReference type="RefSeq" id="XP_023172246.2">
    <property type="nucleotide sequence ID" value="XM_023316478.2"/>
</dbReference>
<evidence type="ECO:0000313" key="3">
    <source>
        <dbReference type="RefSeq" id="XP_023172246.2"/>
    </source>
</evidence>
<feature type="region of interest" description="Disordered" evidence="1">
    <location>
        <begin position="1"/>
        <end position="21"/>
    </location>
</feature>
<dbReference type="KEGG" id="dhe:111600398"/>
<dbReference type="OrthoDB" id="7990365at2759"/>
<dbReference type="OMA" id="VLIMRYN"/>
<proteinExistence type="predicted"/>
<name>A0A6J1M239_DROHY</name>
<feature type="compositionally biased region" description="Polar residues" evidence="1">
    <location>
        <begin position="920"/>
        <end position="929"/>
    </location>
</feature>
<dbReference type="CTD" id="34833"/>
<feature type="compositionally biased region" description="Basic and acidic residues" evidence="1">
    <location>
        <begin position="634"/>
        <end position="656"/>
    </location>
</feature>
<organism evidence="2 3">
    <name type="scientific">Drosophila hydei</name>
    <name type="common">Fruit fly</name>
    <dbReference type="NCBI Taxonomy" id="7224"/>
    <lineage>
        <taxon>Eukaryota</taxon>
        <taxon>Metazoa</taxon>
        <taxon>Ecdysozoa</taxon>
        <taxon>Arthropoda</taxon>
        <taxon>Hexapoda</taxon>
        <taxon>Insecta</taxon>
        <taxon>Pterygota</taxon>
        <taxon>Neoptera</taxon>
        <taxon>Endopterygota</taxon>
        <taxon>Diptera</taxon>
        <taxon>Brachycera</taxon>
        <taxon>Muscomorpha</taxon>
        <taxon>Ephydroidea</taxon>
        <taxon>Drosophilidae</taxon>
        <taxon>Drosophila</taxon>
    </lineage>
</organism>
<dbReference type="Proteomes" id="UP000504633">
    <property type="component" value="Unplaced"/>
</dbReference>
<accession>A0A6J1M239</accession>
<gene>
    <name evidence="3" type="primary">LOC111600398</name>
</gene>
<feature type="region of interest" description="Disordered" evidence="1">
    <location>
        <begin position="1513"/>
        <end position="1546"/>
    </location>
</feature>
<keyword evidence="2" id="KW-1185">Reference proteome</keyword>
<reference evidence="3" key="1">
    <citation type="submission" date="2025-08" db="UniProtKB">
        <authorList>
            <consortium name="RefSeq"/>
        </authorList>
    </citation>
    <scope>IDENTIFICATION</scope>
    <source>
        <strain evidence="3">15085-1641.00</strain>
        <tissue evidence="3">Whole body</tissue>
    </source>
</reference>
<evidence type="ECO:0000313" key="2">
    <source>
        <dbReference type="Proteomes" id="UP000504633"/>
    </source>
</evidence>
<protein>
    <submittedName>
        <fullName evidence="3">Uncharacterized protein LOC111600398</fullName>
    </submittedName>
</protein>
<sequence length="1557" mass="181223">MSILSTRRTEQSGRRSTRKSVAATTSRTYEIYCVNFYDNGLRAVRNEYINQIKLGLRQFLFVIDLDTELENNRLANRKKIRTSGKSRQSDFLPTDPMTHTMIRIQNCLSEYDFITRKIESELSFNMLKYYQKNMPAQLKIIGKKDAAGDTKRPAKHKDTDTISVAKIACFSVTAKEHHKVGKGKPLSKRQYIKDAPLNTTILIVIVGSMKNEFYRTLLNLNQPLRGVVHFLPKESTYDLLVPRPRLEKQRRDDLAAIQADIYGLRKRVKSKPVGIVQQQLPQMSMCQATRYSSSIFDQLTWFLYDMQMLRQQYEEYYVKPYCEINVKMSPSANMLESFQMVESLSIQGHYLKSEMPAVHDDDASIYLYVESLMCTFGNPRDLMTEMEVLMLASPSSTLYTKTLEKIKTYANAFKSIIKLLKSERLFVEQANTLLVNIVSYMNQEHMRNIYHACLEYNVLRRYFSTGYITEKLYYTPYVADRDPMNLPKFAKLYLTDDSVSQRIIQLINEYENYNIEEIYPNIKLFTFKRALNEVFEHEKQLVIPTRLCFRDFTLYEMEDFLKDLVTPQMFETAIEVKVDPLSDYPSNFTLDTGSELEENGSTSFSCPPRKRYSIIQPNVFIRPKSLKAQKVVQKRKDVDSKDTDKSPRTSRFRSKESFRISSKSIRASTLRNSLFHKESPNPELLSHRPTFIGLGPDHPMLKGYNLDDARQTINAKTSKYYFEEGLISLYEEKWNFRQMNKCLSIEIDKQILHLNNEPGKIDSVSPNIRLQTPNGIALRLNARSTECAKAVLNYPNGLTLYYHDTHVENLWSGQQSTLNESRRVNTPYGCVIVYFNNSDMVQIMRYNGEVYRLYSTPDVPEEEEGGMEDDPSFINACSTQSTYSSYKPLNKCEVKKFRTRKRTSLTNRTQGGSDVLFKGQRSQDSSTSSETLAARAAKLEARQLKLNQSAALFASIDAEIKYLELIMSLFNLTFVHLKLTTSLGSVVHVQGHEIRCGKPIRVTEWHDYFVNESYAMRDDGVRMVWTHDSLRCYHNDGTLITTKTSIEWDRGIVEDEIDKQISSSSSHMRKTIPIDEDTDDMGSIYVNVSKLGSGYVDETNNRERELASTPAESHTDEMDFVQELEPEGGYAYDYSFVIYQPDEYFIEHKYYPGTKFNFEHITKMDLKLETSIFSADDLHFRIYHLEQDLIGDTMNDIEEETICDDTSSEPDADEWTKYIGGKRTMKFAYQSVAVSVYTPNMQLEILLNRIELTANLRRFGCDVNVEIVREAIHLTVDMQKSLTIAFQRWIEDFHTFIRCACPKWRTIYFVEAIQGDCRKKGLELMKSVPPLGKYNFCAGNFFIDPTELTSVAKKMRSTLKWYQEDMLKFPRFPVHKNKPKIIKFATVLSTQIFLEIPAQLAYTDRIHQFLDPFDKIKFRKLKHRFSDALIFHLHPILRSLVHKEMSNRSWRNHILEKKRRLFQEQQRLSLYVAMLRHKVYPNYFQFRDNYHYHVRNIDFFEFMALKCSEKSPPERVEENQTEAKPADADLVSTSKGSPSSKSKRKKCLCPKYLKSLN</sequence>
<feature type="region of interest" description="Disordered" evidence="1">
    <location>
        <begin position="631"/>
        <end position="656"/>
    </location>
</feature>
<evidence type="ECO:0000256" key="1">
    <source>
        <dbReference type="SAM" id="MobiDB-lite"/>
    </source>
</evidence>